<accession>A0AAD7CHB1</accession>
<evidence type="ECO:0000313" key="2">
    <source>
        <dbReference type="Proteomes" id="UP001221757"/>
    </source>
</evidence>
<comment type="caution">
    <text evidence="1">The sequence shown here is derived from an EMBL/GenBank/DDBJ whole genome shotgun (WGS) entry which is preliminary data.</text>
</comment>
<keyword evidence="2" id="KW-1185">Reference proteome</keyword>
<sequence length="330" mass="37195">MGSRATDNLRSYYRKATLPEMLRDPVAPEMPPTGQRSHHVNMQVAPQPWRQLCEIRALETWGLSLGELATSWADDQLPSKSMGIEDLDSDTGEGFTVPAGPTFNIPPHSGRRPTDIMRMIPWLDYLPLMTVQGTLRLLFPTQTADWRFSLVDDAEDRDRKVFQHFVWSYSGPGKPTAFTALGDIPRNPLVVAFQPPWILSAQDMLEFAQCRTFPRFSINDGRLAALEGKEQLWAKVWDTCVARKTRWFVLTSYNQWVFGAFSEGWTIGFVSLHVLQFDARDPTILEVLAFWVACAMRLPGWCGVPKIQEEVTAGPPRIPVRQGASGSSIT</sequence>
<dbReference type="EMBL" id="JARKIE010000373">
    <property type="protein sequence ID" value="KAJ7648857.1"/>
    <property type="molecule type" value="Genomic_DNA"/>
</dbReference>
<gene>
    <name evidence="1" type="ORF">B0H17DRAFT_1102808</name>
</gene>
<name>A0AAD7CHB1_MYCRO</name>
<evidence type="ECO:0000313" key="1">
    <source>
        <dbReference type="EMBL" id="KAJ7648857.1"/>
    </source>
</evidence>
<proteinExistence type="predicted"/>
<protein>
    <submittedName>
        <fullName evidence="1">Uncharacterized protein</fullName>
    </submittedName>
</protein>
<reference evidence="1" key="1">
    <citation type="submission" date="2023-03" db="EMBL/GenBank/DDBJ databases">
        <title>Massive genome expansion in bonnet fungi (Mycena s.s.) driven by repeated elements and novel gene families across ecological guilds.</title>
        <authorList>
            <consortium name="Lawrence Berkeley National Laboratory"/>
            <person name="Harder C.B."/>
            <person name="Miyauchi S."/>
            <person name="Viragh M."/>
            <person name="Kuo A."/>
            <person name="Thoen E."/>
            <person name="Andreopoulos B."/>
            <person name="Lu D."/>
            <person name="Skrede I."/>
            <person name="Drula E."/>
            <person name="Henrissat B."/>
            <person name="Morin E."/>
            <person name="Kohler A."/>
            <person name="Barry K."/>
            <person name="LaButti K."/>
            <person name="Morin E."/>
            <person name="Salamov A."/>
            <person name="Lipzen A."/>
            <person name="Mereny Z."/>
            <person name="Hegedus B."/>
            <person name="Baldrian P."/>
            <person name="Stursova M."/>
            <person name="Weitz H."/>
            <person name="Taylor A."/>
            <person name="Grigoriev I.V."/>
            <person name="Nagy L.G."/>
            <person name="Martin F."/>
            <person name="Kauserud H."/>
        </authorList>
    </citation>
    <scope>NUCLEOTIDE SEQUENCE</scope>
    <source>
        <strain evidence="1">CBHHK067</strain>
    </source>
</reference>
<organism evidence="1 2">
    <name type="scientific">Mycena rosella</name>
    <name type="common">Pink bonnet</name>
    <name type="synonym">Agaricus rosellus</name>
    <dbReference type="NCBI Taxonomy" id="1033263"/>
    <lineage>
        <taxon>Eukaryota</taxon>
        <taxon>Fungi</taxon>
        <taxon>Dikarya</taxon>
        <taxon>Basidiomycota</taxon>
        <taxon>Agaricomycotina</taxon>
        <taxon>Agaricomycetes</taxon>
        <taxon>Agaricomycetidae</taxon>
        <taxon>Agaricales</taxon>
        <taxon>Marasmiineae</taxon>
        <taxon>Mycenaceae</taxon>
        <taxon>Mycena</taxon>
    </lineage>
</organism>
<dbReference type="Proteomes" id="UP001221757">
    <property type="component" value="Unassembled WGS sequence"/>
</dbReference>
<dbReference type="AlphaFoldDB" id="A0AAD7CHB1"/>